<gene>
    <name evidence="4" type="ORF">MAR_004421</name>
</gene>
<evidence type="ECO:0000256" key="1">
    <source>
        <dbReference type="SAM" id="Coils"/>
    </source>
</evidence>
<name>A0ABY7F090_MYAAR</name>
<protein>
    <submittedName>
        <fullName evidence="4">PLCL-like protein</fullName>
    </submittedName>
</protein>
<feature type="signal peptide" evidence="2">
    <location>
        <begin position="1"/>
        <end position="19"/>
    </location>
</feature>
<dbReference type="InterPro" id="IPR001304">
    <property type="entry name" value="C-type_lectin-like"/>
</dbReference>
<keyword evidence="1" id="KW-0175">Coiled coil</keyword>
<feature type="chain" id="PRO_5045307576" evidence="2">
    <location>
        <begin position="20"/>
        <end position="199"/>
    </location>
</feature>
<reference evidence="4" key="1">
    <citation type="submission" date="2022-11" db="EMBL/GenBank/DDBJ databases">
        <title>Centuries of genome instability and evolution in soft-shell clam transmissible cancer (bioRxiv).</title>
        <authorList>
            <person name="Hart S.F.M."/>
            <person name="Yonemitsu M.A."/>
            <person name="Giersch R.M."/>
            <person name="Beal B.F."/>
            <person name="Arriagada G."/>
            <person name="Davis B.W."/>
            <person name="Ostrander E.A."/>
            <person name="Goff S.P."/>
            <person name="Metzger M.J."/>
        </authorList>
    </citation>
    <scope>NUCLEOTIDE SEQUENCE</scope>
    <source>
        <strain evidence="4">MELC-2E11</strain>
        <tissue evidence="4">Siphon/mantle</tissue>
    </source>
</reference>
<dbReference type="EMBL" id="CP111020">
    <property type="protein sequence ID" value="WAR14316.1"/>
    <property type="molecule type" value="Genomic_DNA"/>
</dbReference>
<accession>A0ABY7F090</accession>
<dbReference type="Gene3D" id="3.10.100.10">
    <property type="entry name" value="Mannose-Binding Protein A, subunit A"/>
    <property type="match status" value="1"/>
</dbReference>
<dbReference type="SMART" id="SM00034">
    <property type="entry name" value="CLECT"/>
    <property type="match status" value="1"/>
</dbReference>
<dbReference type="Pfam" id="PF00059">
    <property type="entry name" value="Lectin_C"/>
    <property type="match status" value="1"/>
</dbReference>
<feature type="domain" description="C-type lectin" evidence="3">
    <location>
        <begin position="82"/>
        <end position="198"/>
    </location>
</feature>
<organism evidence="4 5">
    <name type="scientific">Mya arenaria</name>
    <name type="common">Soft-shell clam</name>
    <dbReference type="NCBI Taxonomy" id="6604"/>
    <lineage>
        <taxon>Eukaryota</taxon>
        <taxon>Metazoa</taxon>
        <taxon>Spiralia</taxon>
        <taxon>Lophotrochozoa</taxon>
        <taxon>Mollusca</taxon>
        <taxon>Bivalvia</taxon>
        <taxon>Autobranchia</taxon>
        <taxon>Heteroconchia</taxon>
        <taxon>Euheterodonta</taxon>
        <taxon>Imparidentia</taxon>
        <taxon>Neoheterodontei</taxon>
        <taxon>Myida</taxon>
        <taxon>Myoidea</taxon>
        <taxon>Myidae</taxon>
        <taxon>Mya</taxon>
    </lineage>
</organism>
<evidence type="ECO:0000313" key="4">
    <source>
        <dbReference type="EMBL" id="WAR14316.1"/>
    </source>
</evidence>
<sequence length="199" mass="22726">MKICVVSAVLLALFGISAAECDCSSAVDFQFRTIDRLSEMEQRLNKMSLEQEILTRKLSEKLAECDETEKKDKRCKDGWTRFKESCYKFGDSDLTFDSAQEYCKNIGASLVHIDTTEENVFLRGLLRTMKSPKHWIGVTDEAKEGNWTYLDGKTVSFTDWGTNQPNNGRVANCGAFWESFGYLWVDEPCTNTFKPICEM</sequence>
<dbReference type="InterPro" id="IPR016186">
    <property type="entry name" value="C-type_lectin-like/link_sf"/>
</dbReference>
<dbReference type="InterPro" id="IPR050111">
    <property type="entry name" value="C-type_lectin/snaclec_domain"/>
</dbReference>
<feature type="coiled-coil region" evidence="1">
    <location>
        <begin position="37"/>
        <end position="71"/>
    </location>
</feature>
<keyword evidence="2" id="KW-0732">Signal</keyword>
<dbReference type="PANTHER" id="PTHR22803">
    <property type="entry name" value="MANNOSE, PHOSPHOLIPASE, LECTIN RECEPTOR RELATED"/>
    <property type="match status" value="1"/>
</dbReference>
<dbReference type="SUPFAM" id="SSF56436">
    <property type="entry name" value="C-type lectin-like"/>
    <property type="match status" value="1"/>
</dbReference>
<evidence type="ECO:0000313" key="5">
    <source>
        <dbReference type="Proteomes" id="UP001164746"/>
    </source>
</evidence>
<proteinExistence type="predicted"/>
<dbReference type="CDD" id="cd00037">
    <property type="entry name" value="CLECT"/>
    <property type="match status" value="1"/>
</dbReference>
<keyword evidence="5" id="KW-1185">Reference proteome</keyword>
<evidence type="ECO:0000259" key="3">
    <source>
        <dbReference type="PROSITE" id="PS50041"/>
    </source>
</evidence>
<dbReference type="PROSITE" id="PS50041">
    <property type="entry name" value="C_TYPE_LECTIN_2"/>
    <property type="match status" value="1"/>
</dbReference>
<evidence type="ECO:0000256" key="2">
    <source>
        <dbReference type="SAM" id="SignalP"/>
    </source>
</evidence>
<dbReference type="Proteomes" id="UP001164746">
    <property type="component" value="Chromosome 9"/>
</dbReference>
<dbReference type="InterPro" id="IPR016187">
    <property type="entry name" value="CTDL_fold"/>
</dbReference>